<feature type="transmembrane region" description="Helical" evidence="1">
    <location>
        <begin position="6"/>
        <end position="24"/>
    </location>
</feature>
<feature type="transmembrane region" description="Helical" evidence="1">
    <location>
        <begin position="198"/>
        <end position="217"/>
    </location>
</feature>
<dbReference type="Proteomes" id="UP001252243">
    <property type="component" value="Unassembled WGS sequence"/>
</dbReference>
<feature type="transmembrane region" description="Helical" evidence="1">
    <location>
        <begin position="157"/>
        <end position="177"/>
    </location>
</feature>
<dbReference type="EMBL" id="JAVDVQ010000031">
    <property type="protein sequence ID" value="MDR7084760.1"/>
    <property type="molecule type" value="Genomic_DNA"/>
</dbReference>
<gene>
    <name evidence="2" type="ORF">J2X01_004077</name>
</gene>
<reference evidence="2 3" key="1">
    <citation type="submission" date="2023-07" db="EMBL/GenBank/DDBJ databases">
        <title>Sorghum-associated microbial communities from plants grown in Nebraska, USA.</title>
        <authorList>
            <person name="Schachtman D."/>
        </authorList>
    </citation>
    <scope>NUCLEOTIDE SEQUENCE [LARGE SCALE GENOMIC DNA]</scope>
    <source>
        <strain evidence="2 3">BE167</strain>
    </source>
</reference>
<feature type="transmembrane region" description="Helical" evidence="1">
    <location>
        <begin position="61"/>
        <end position="80"/>
    </location>
</feature>
<comment type="caution">
    <text evidence="2">The sequence shown here is derived from an EMBL/GenBank/DDBJ whole genome shotgun (WGS) entry which is preliminary data.</text>
</comment>
<keyword evidence="3" id="KW-1185">Reference proteome</keyword>
<name>A0ABU1UI00_9MICC</name>
<sequence>MFNNPAITWALTAVLLLSGGYYLLQAARSRHLTDRANKSLHALMSVLMAAMLWNLVPSTMLAQIAVLAGAALWFVIQAVARPEFNILCAGSQNRLKCVYHSLTMAGAALMIAMMGQAAAGSREIAPAVAMSTPHAHHATAPAAHSTVVSGLDHSSVLALPLTVFFGIAAVVFTVLLLRGRAATATAGCRSTPKRSVRAEHGLEALGAAVMALMFATMSA</sequence>
<dbReference type="InterPro" id="IPR033458">
    <property type="entry name" value="DUF5134"/>
</dbReference>
<evidence type="ECO:0000313" key="2">
    <source>
        <dbReference type="EMBL" id="MDR7084760.1"/>
    </source>
</evidence>
<feature type="transmembrane region" description="Helical" evidence="1">
    <location>
        <begin position="101"/>
        <end position="119"/>
    </location>
</feature>
<protein>
    <recommendedName>
        <fullName evidence="4">DUF5134 domain-containing protein</fullName>
    </recommendedName>
</protein>
<proteinExistence type="predicted"/>
<dbReference type="RefSeq" id="WP_310061662.1">
    <property type="nucleotide sequence ID" value="NZ_JAVDVQ010000031.1"/>
</dbReference>
<evidence type="ECO:0008006" key="4">
    <source>
        <dbReference type="Google" id="ProtNLM"/>
    </source>
</evidence>
<evidence type="ECO:0000313" key="3">
    <source>
        <dbReference type="Proteomes" id="UP001252243"/>
    </source>
</evidence>
<keyword evidence="1" id="KW-1133">Transmembrane helix</keyword>
<organism evidence="2 3">
    <name type="scientific">Arthrobacter ginsengisoli</name>
    <dbReference type="NCBI Taxonomy" id="1356565"/>
    <lineage>
        <taxon>Bacteria</taxon>
        <taxon>Bacillati</taxon>
        <taxon>Actinomycetota</taxon>
        <taxon>Actinomycetes</taxon>
        <taxon>Micrococcales</taxon>
        <taxon>Micrococcaceae</taxon>
        <taxon>Arthrobacter</taxon>
    </lineage>
</organism>
<feature type="transmembrane region" description="Helical" evidence="1">
    <location>
        <begin position="36"/>
        <end position="55"/>
    </location>
</feature>
<dbReference type="Pfam" id="PF17197">
    <property type="entry name" value="DUF5134"/>
    <property type="match status" value="1"/>
</dbReference>
<accession>A0ABU1UI00</accession>
<keyword evidence="1" id="KW-0472">Membrane</keyword>
<evidence type="ECO:0000256" key="1">
    <source>
        <dbReference type="SAM" id="Phobius"/>
    </source>
</evidence>
<keyword evidence="1" id="KW-0812">Transmembrane</keyword>